<sequence length="114" mass="12546">MRAGALYIADLGEPRARGAEQGGYRPVLVVHSHEYERVPNLALVCPLTTKDRGVPNHVAVAPDDRNGLAAKSFVMTEQIRVIDTRFVRQHVGNIGPRLLGEVLTILTGRLIARR</sequence>
<dbReference type="Gene3D" id="2.30.30.110">
    <property type="match status" value="1"/>
</dbReference>
<dbReference type="RefSeq" id="WP_203706135.1">
    <property type="nucleotide sequence ID" value="NZ_BAAALU010000025.1"/>
</dbReference>
<comment type="caution">
    <text evidence="3">The sequence shown here is derived from an EMBL/GenBank/DDBJ whole genome shotgun (WGS) entry which is preliminary data.</text>
</comment>
<evidence type="ECO:0000256" key="2">
    <source>
        <dbReference type="ARBA" id="ARBA00022649"/>
    </source>
</evidence>
<dbReference type="Proteomes" id="UP000624325">
    <property type="component" value="Unassembled WGS sequence"/>
</dbReference>
<organism evidence="3 4">
    <name type="scientific">Asanoa iriomotensis</name>
    <dbReference type="NCBI Taxonomy" id="234613"/>
    <lineage>
        <taxon>Bacteria</taxon>
        <taxon>Bacillati</taxon>
        <taxon>Actinomycetota</taxon>
        <taxon>Actinomycetes</taxon>
        <taxon>Micromonosporales</taxon>
        <taxon>Micromonosporaceae</taxon>
        <taxon>Asanoa</taxon>
    </lineage>
</organism>
<dbReference type="Pfam" id="PF02452">
    <property type="entry name" value="PemK_toxin"/>
    <property type="match status" value="1"/>
</dbReference>
<protein>
    <recommendedName>
        <fullName evidence="5">mRNA interferase</fullName>
    </recommendedName>
</protein>
<proteinExistence type="inferred from homology"/>
<comment type="similarity">
    <text evidence="1">Belongs to the PemK/MazF family.</text>
</comment>
<dbReference type="EMBL" id="BONC01000045">
    <property type="protein sequence ID" value="GIF59296.1"/>
    <property type="molecule type" value="Genomic_DNA"/>
</dbReference>
<dbReference type="InterPro" id="IPR003477">
    <property type="entry name" value="PemK-like"/>
</dbReference>
<evidence type="ECO:0000313" key="4">
    <source>
        <dbReference type="Proteomes" id="UP000624325"/>
    </source>
</evidence>
<dbReference type="PANTHER" id="PTHR33988">
    <property type="entry name" value="ENDORIBONUCLEASE MAZF-RELATED"/>
    <property type="match status" value="1"/>
</dbReference>
<name>A0ABQ4C933_9ACTN</name>
<dbReference type="PANTHER" id="PTHR33988:SF1">
    <property type="entry name" value="ENDORIBONUCLEASE MAZF7-RELATED"/>
    <property type="match status" value="1"/>
</dbReference>
<gene>
    <name evidence="3" type="ORF">Air01nite_53910</name>
</gene>
<dbReference type="InterPro" id="IPR011067">
    <property type="entry name" value="Plasmid_toxin/cell-grow_inhib"/>
</dbReference>
<keyword evidence="4" id="KW-1185">Reference proteome</keyword>
<keyword evidence="2" id="KW-1277">Toxin-antitoxin system</keyword>
<evidence type="ECO:0000313" key="3">
    <source>
        <dbReference type="EMBL" id="GIF59296.1"/>
    </source>
</evidence>
<evidence type="ECO:0008006" key="5">
    <source>
        <dbReference type="Google" id="ProtNLM"/>
    </source>
</evidence>
<accession>A0ABQ4C933</accession>
<evidence type="ECO:0000256" key="1">
    <source>
        <dbReference type="ARBA" id="ARBA00007521"/>
    </source>
</evidence>
<dbReference type="SUPFAM" id="SSF50118">
    <property type="entry name" value="Cell growth inhibitor/plasmid maintenance toxic component"/>
    <property type="match status" value="1"/>
</dbReference>
<reference evidence="3 4" key="1">
    <citation type="submission" date="2021-01" db="EMBL/GenBank/DDBJ databases">
        <title>Whole genome shotgun sequence of Asanoa iriomotensis NBRC 100142.</title>
        <authorList>
            <person name="Komaki H."/>
            <person name="Tamura T."/>
        </authorList>
    </citation>
    <scope>NUCLEOTIDE SEQUENCE [LARGE SCALE GENOMIC DNA]</scope>
    <source>
        <strain evidence="3 4">NBRC 100142</strain>
    </source>
</reference>